<protein>
    <submittedName>
        <fullName evidence="1">DUF2267 domain-containing protein</fullName>
    </submittedName>
</protein>
<gene>
    <name evidence="1" type="ORF">HT576_14640</name>
</gene>
<dbReference type="EMBL" id="JABURA010000001">
    <property type="protein sequence ID" value="NUB92253.1"/>
    <property type="molecule type" value="Genomic_DNA"/>
</dbReference>
<dbReference type="Proteomes" id="UP000728647">
    <property type="component" value="Unassembled WGS sequence"/>
</dbReference>
<name>A0A8J8GN69_9EURY</name>
<dbReference type="Pfam" id="PF10025">
    <property type="entry name" value="DUF2267"/>
    <property type="match status" value="1"/>
</dbReference>
<evidence type="ECO:0000313" key="2">
    <source>
        <dbReference type="Proteomes" id="UP000728647"/>
    </source>
</evidence>
<dbReference type="OrthoDB" id="212282at2157"/>
<dbReference type="RefSeq" id="WP_174702415.1">
    <property type="nucleotide sequence ID" value="NZ_JABURA010000001.1"/>
</dbReference>
<sequence>MQYDDFIGEVQHRAQLDSREAALSVSRATLTTLSERVQPDDAENLGAQLPDELGRFLEEVDDVERFDFGEFVDRVAEREEIGEDDRADAAFHARVVTDVVAEAVTSGELEDIERQLSEDEGYDQLFEIAEEEESPA</sequence>
<dbReference type="Gene3D" id="1.10.490.110">
    <property type="entry name" value="Uncharacterized conserved protein DUF2267"/>
    <property type="match status" value="1"/>
</dbReference>
<dbReference type="InterPro" id="IPR038282">
    <property type="entry name" value="DUF2267_sf"/>
</dbReference>
<dbReference type="AlphaFoldDB" id="A0A8J8GN69"/>
<dbReference type="InterPro" id="IPR018727">
    <property type="entry name" value="DUF2267"/>
</dbReference>
<proteinExistence type="predicted"/>
<reference evidence="1" key="1">
    <citation type="submission" date="2020-06" db="EMBL/GenBank/DDBJ databases">
        <title>Haloterrigena sp. nov., an extremely halophilic archaeon isolated from a saline sediment.</title>
        <authorList>
            <person name="Liu B.-B."/>
        </authorList>
    </citation>
    <scope>NUCLEOTIDE SEQUENCE</scope>
    <source>
        <strain evidence="1">SYSU A121-1</strain>
    </source>
</reference>
<accession>A0A8J8GN69</accession>
<evidence type="ECO:0000313" key="1">
    <source>
        <dbReference type="EMBL" id="NUB92253.1"/>
    </source>
</evidence>
<organism evidence="1 2">
    <name type="scientific">Haloterrigena gelatinilytica</name>
    <dbReference type="NCBI Taxonomy" id="2741724"/>
    <lineage>
        <taxon>Archaea</taxon>
        <taxon>Methanobacteriati</taxon>
        <taxon>Methanobacteriota</taxon>
        <taxon>Stenosarchaea group</taxon>
        <taxon>Halobacteria</taxon>
        <taxon>Halobacteriales</taxon>
        <taxon>Natrialbaceae</taxon>
        <taxon>Haloterrigena</taxon>
    </lineage>
</organism>
<comment type="caution">
    <text evidence="1">The sequence shown here is derived from an EMBL/GenBank/DDBJ whole genome shotgun (WGS) entry which is preliminary data.</text>
</comment>